<evidence type="ECO:0000259" key="7">
    <source>
        <dbReference type="PROSITE" id="PS51160"/>
    </source>
</evidence>
<dbReference type="InterPro" id="IPR001792">
    <property type="entry name" value="Acylphosphatase-like_dom"/>
</dbReference>
<feature type="domain" description="Acylphosphatase-like" evidence="7">
    <location>
        <begin position="6"/>
        <end position="91"/>
    </location>
</feature>
<evidence type="ECO:0000313" key="8">
    <source>
        <dbReference type="EMBL" id="MBJ7609626.1"/>
    </source>
</evidence>
<sequence>MSEQVRVRATVRGRVQMVGFRAYVIQHGAGLHGTVANRPDGTVECVVEGPRPRVDSLVRLLHDGPVHARVDGVDVRSEPFGGDLPPMTVRG</sequence>
<gene>
    <name evidence="8" type="ORF">JF887_09415</name>
</gene>
<evidence type="ECO:0000256" key="6">
    <source>
        <dbReference type="RuleBase" id="RU004168"/>
    </source>
</evidence>
<protein>
    <recommendedName>
        <fullName evidence="3 5">acylphosphatase</fullName>
        <ecNumber evidence="2 5">3.6.1.7</ecNumber>
    </recommendedName>
</protein>
<dbReference type="AlphaFoldDB" id="A0A934KHM9"/>
<dbReference type="InterPro" id="IPR036046">
    <property type="entry name" value="Acylphosphatase-like_dom_sf"/>
</dbReference>
<reference evidence="8 9" key="1">
    <citation type="submission" date="2020-10" db="EMBL/GenBank/DDBJ databases">
        <title>Ca. Dormibacterota MAGs.</title>
        <authorList>
            <person name="Montgomery K."/>
        </authorList>
    </citation>
    <scope>NUCLEOTIDE SEQUENCE [LARGE SCALE GENOMIC DNA]</scope>
    <source>
        <strain evidence="8">Mitchell_Peninsula_5</strain>
    </source>
</reference>
<dbReference type="PROSITE" id="PS51160">
    <property type="entry name" value="ACYLPHOSPHATASE_3"/>
    <property type="match status" value="1"/>
</dbReference>
<comment type="catalytic activity">
    <reaction evidence="4 5">
        <text>an acyl phosphate + H2O = a carboxylate + phosphate + H(+)</text>
        <dbReference type="Rhea" id="RHEA:14965"/>
        <dbReference type="ChEBI" id="CHEBI:15377"/>
        <dbReference type="ChEBI" id="CHEBI:15378"/>
        <dbReference type="ChEBI" id="CHEBI:29067"/>
        <dbReference type="ChEBI" id="CHEBI:43474"/>
        <dbReference type="ChEBI" id="CHEBI:59918"/>
        <dbReference type="EC" id="3.6.1.7"/>
    </reaction>
</comment>
<evidence type="ECO:0000256" key="5">
    <source>
        <dbReference type="PROSITE-ProRule" id="PRU00520"/>
    </source>
</evidence>
<name>A0A934KHM9_9BACT</name>
<organism evidence="8 9">
    <name type="scientific">Candidatus Amunia macphersoniae</name>
    <dbReference type="NCBI Taxonomy" id="3127014"/>
    <lineage>
        <taxon>Bacteria</taxon>
        <taxon>Bacillati</taxon>
        <taxon>Candidatus Dormiibacterota</taxon>
        <taxon>Candidatus Dormibacteria</taxon>
        <taxon>Candidatus Aeolococcales</taxon>
        <taxon>Candidatus Aeolococcaceae</taxon>
        <taxon>Candidatus Amunia</taxon>
    </lineage>
</organism>
<dbReference type="EC" id="3.6.1.7" evidence="2 5"/>
<evidence type="ECO:0000256" key="4">
    <source>
        <dbReference type="ARBA" id="ARBA00047645"/>
    </source>
</evidence>
<feature type="active site" evidence="5">
    <location>
        <position position="21"/>
    </location>
</feature>
<dbReference type="InterPro" id="IPR020456">
    <property type="entry name" value="Acylphosphatase"/>
</dbReference>
<dbReference type="Gene3D" id="3.30.70.100">
    <property type="match status" value="1"/>
</dbReference>
<evidence type="ECO:0000256" key="2">
    <source>
        <dbReference type="ARBA" id="ARBA00012150"/>
    </source>
</evidence>
<dbReference type="PANTHER" id="PTHR47268:SF4">
    <property type="entry name" value="ACYLPHOSPHATASE"/>
    <property type="match status" value="1"/>
</dbReference>
<dbReference type="SUPFAM" id="SSF54975">
    <property type="entry name" value="Acylphosphatase/BLUF domain-like"/>
    <property type="match status" value="1"/>
</dbReference>
<evidence type="ECO:0000313" key="9">
    <source>
        <dbReference type="Proteomes" id="UP000614410"/>
    </source>
</evidence>
<dbReference type="PANTHER" id="PTHR47268">
    <property type="entry name" value="ACYLPHOSPHATASE"/>
    <property type="match status" value="1"/>
</dbReference>
<dbReference type="GO" id="GO:0003998">
    <property type="term" value="F:acylphosphatase activity"/>
    <property type="evidence" value="ECO:0007669"/>
    <property type="project" value="UniProtKB-EC"/>
</dbReference>
<feature type="active site" evidence="5">
    <location>
        <position position="37"/>
    </location>
</feature>
<dbReference type="Proteomes" id="UP000614410">
    <property type="component" value="Unassembled WGS sequence"/>
</dbReference>
<comment type="similarity">
    <text evidence="1 6">Belongs to the acylphosphatase family.</text>
</comment>
<dbReference type="Pfam" id="PF00708">
    <property type="entry name" value="Acylphosphatase"/>
    <property type="match status" value="1"/>
</dbReference>
<keyword evidence="5" id="KW-0378">Hydrolase</keyword>
<evidence type="ECO:0000256" key="3">
    <source>
        <dbReference type="ARBA" id="ARBA00015991"/>
    </source>
</evidence>
<evidence type="ECO:0000256" key="1">
    <source>
        <dbReference type="ARBA" id="ARBA00005614"/>
    </source>
</evidence>
<accession>A0A934KHM9</accession>
<proteinExistence type="inferred from homology"/>
<dbReference type="EMBL" id="JAEKNN010000048">
    <property type="protein sequence ID" value="MBJ7609626.1"/>
    <property type="molecule type" value="Genomic_DNA"/>
</dbReference>
<comment type="caution">
    <text evidence="8">The sequence shown here is derived from an EMBL/GenBank/DDBJ whole genome shotgun (WGS) entry which is preliminary data.</text>
</comment>